<protein>
    <submittedName>
        <fullName evidence="8">Threo-3-hydroxy-L-aspartate ammonia-lyase</fullName>
        <ecNumber evidence="8">4.3.1.16</ecNumber>
    </submittedName>
</protein>
<evidence type="ECO:0000256" key="5">
    <source>
        <dbReference type="ARBA" id="ARBA00022842"/>
    </source>
</evidence>
<evidence type="ECO:0000256" key="2">
    <source>
        <dbReference type="ARBA" id="ARBA00001933"/>
    </source>
</evidence>
<comment type="cofactor">
    <cofactor evidence="4">
        <name>Mg(2+)</name>
        <dbReference type="ChEBI" id="CHEBI:18420"/>
    </cofactor>
</comment>
<dbReference type="Proteomes" id="UP001597023">
    <property type="component" value="Unassembled WGS sequence"/>
</dbReference>
<reference evidence="9" key="1">
    <citation type="journal article" date="2019" name="Int. J. Syst. Evol. Microbiol.">
        <title>The Global Catalogue of Microorganisms (GCM) 10K type strain sequencing project: providing services to taxonomists for standard genome sequencing and annotation.</title>
        <authorList>
            <consortium name="The Broad Institute Genomics Platform"/>
            <consortium name="The Broad Institute Genome Sequencing Center for Infectious Disease"/>
            <person name="Wu L."/>
            <person name="Ma J."/>
        </authorList>
    </citation>
    <scope>NUCLEOTIDE SEQUENCE [LARGE SCALE GENOMIC DNA]</scope>
    <source>
        <strain evidence="9">CGMCC 4.7400</strain>
    </source>
</reference>
<accession>A0ABW2WK72</accession>
<keyword evidence="6" id="KW-0663">Pyridoxal phosphate</keyword>
<evidence type="ECO:0000256" key="3">
    <source>
        <dbReference type="ARBA" id="ARBA00001936"/>
    </source>
</evidence>
<organism evidence="8 9">
    <name type="scientific">Streptomyces flavalbus</name>
    <dbReference type="NCBI Taxonomy" id="2665155"/>
    <lineage>
        <taxon>Bacteria</taxon>
        <taxon>Bacillati</taxon>
        <taxon>Actinomycetota</taxon>
        <taxon>Actinomycetes</taxon>
        <taxon>Kitasatosporales</taxon>
        <taxon>Streptomycetaceae</taxon>
        <taxon>Streptomyces</taxon>
    </lineage>
</organism>
<comment type="cofactor">
    <cofactor evidence="1">
        <name>Ca(2+)</name>
        <dbReference type="ChEBI" id="CHEBI:29108"/>
    </cofactor>
</comment>
<dbReference type="EMBL" id="JBHTEB010000001">
    <property type="protein sequence ID" value="MFD0318757.1"/>
    <property type="molecule type" value="Genomic_DNA"/>
</dbReference>
<evidence type="ECO:0000313" key="8">
    <source>
        <dbReference type="EMBL" id="MFD0318757.1"/>
    </source>
</evidence>
<comment type="caution">
    <text evidence="8">The sequence shown here is derived from an EMBL/GenBank/DDBJ whole genome shotgun (WGS) entry which is preliminary data.</text>
</comment>
<proteinExistence type="predicted"/>
<dbReference type="NCBIfam" id="NF005454">
    <property type="entry name" value="PRK07048.1"/>
    <property type="match status" value="1"/>
</dbReference>
<dbReference type="CDD" id="cd01562">
    <property type="entry name" value="Thr-dehyd"/>
    <property type="match status" value="1"/>
</dbReference>
<gene>
    <name evidence="8" type="ORF">ACFQZ6_32015</name>
</gene>
<name>A0ABW2WK72_9ACTN</name>
<dbReference type="InterPro" id="IPR001926">
    <property type="entry name" value="TrpB-like_PALP"/>
</dbReference>
<evidence type="ECO:0000313" key="9">
    <source>
        <dbReference type="Proteomes" id="UP001597023"/>
    </source>
</evidence>
<dbReference type="InterPro" id="IPR000634">
    <property type="entry name" value="Ser/Thr_deHydtase_PyrdxlP-BS"/>
</dbReference>
<dbReference type="PANTHER" id="PTHR43050">
    <property type="entry name" value="SERINE / THREONINE RACEMASE FAMILY MEMBER"/>
    <property type="match status" value="1"/>
</dbReference>
<dbReference type="GO" id="GO:0030848">
    <property type="term" value="F:threo-3-hydroxyaspartate ammonia-lyase activity"/>
    <property type="evidence" value="ECO:0007669"/>
    <property type="project" value="UniProtKB-EC"/>
</dbReference>
<keyword evidence="8" id="KW-0456">Lyase</keyword>
<dbReference type="PANTHER" id="PTHR43050:SF1">
    <property type="entry name" value="SERINE RACEMASE"/>
    <property type="match status" value="1"/>
</dbReference>
<dbReference type="EC" id="4.3.1.16" evidence="8"/>
<dbReference type="Pfam" id="PF00291">
    <property type="entry name" value="PALP"/>
    <property type="match status" value="1"/>
</dbReference>
<feature type="domain" description="Tryptophan synthase beta chain-like PALP" evidence="7">
    <location>
        <begin position="23"/>
        <end position="307"/>
    </location>
</feature>
<evidence type="ECO:0000256" key="1">
    <source>
        <dbReference type="ARBA" id="ARBA00001913"/>
    </source>
</evidence>
<dbReference type="SUPFAM" id="SSF53686">
    <property type="entry name" value="Tryptophan synthase beta subunit-like PLP-dependent enzymes"/>
    <property type="match status" value="1"/>
</dbReference>
<evidence type="ECO:0000256" key="6">
    <source>
        <dbReference type="ARBA" id="ARBA00022898"/>
    </source>
</evidence>
<dbReference type="Gene3D" id="3.40.50.1100">
    <property type="match status" value="2"/>
</dbReference>
<comment type="cofactor">
    <cofactor evidence="3">
        <name>Mn(2+)</name>
        <dbReference type="ChEBI" id="CHEBI:29035"/>
    </cofactor>
</comment>
<comment type="cofactor">
    <cofactor evidence="2">
        <name>pyridoxal 5'-phosphate</name>
        <dbReference type="ChEBI" id="CHEBI:597326"/>
    </cofactor>
</comment>
<keyword evidence="5" id="KW-0460">Magnesium</keyword>
<sequence>MSTPQVTAADVHAAAARLKGVAHRTPVLRSRTLDALVGAEVHLKCENLQRVGAFKFRGAFNAASRLTPDQLARGIAAYSSGNHAQAVALAARELGTTAVIVMPEDAPRSKMAATAGYGAEIVTYDRYTGDRAAIAEALAAERGLSLIPPYDHPHVIAGQGTAALELLEETGELDALVVPVGGGGLIAGSATAAKDLYPGIRVIGVEPEAGDDTKRSLETGSRVTVPVPRTIADGQAITTPGELTFALNRRLVDTVALVSDDDIRVAMRFAFERLKTVVEPSGATPLAALLTGRVTPTPRRVGVIVSGGNVDADRFARLCGEGT</sequence>
<dbReference type="RefSeq" id="WP_381616275.1">
    <property type="nucleotide sequence ID" value="NZ_JBHTEB010000001.1"/>
</dbReference>
<dbReference type="InterPro" id="IPR036052">
    <property type="entry name" value="TrpB-like_PALP_sf"/>
</dbReference>
<dbReference type="PROSITE" id="PS00165">
    <property type="entry name" value="DEHYDRATASE_SER_THR"/>
    <property type="match status" value="1"/>
</dbReference>
<evidence type="ECO:0000256" key="4">
    <source>
        <dbReference type="ARBA" id="ARBA00001946"/>
    </source>
</evidence>
<evidence type="ECO:0000259" key="7">
    <source>
        <dbReference type="Pfam" id="PF00291"/>
    </source>
</evidence>
<keyword evidence="9" id="KW-1185">Reference proteome</keyword>